<dbReference type="SUPFAM" id="SSF52540">
    <property type="entry name" value="P-loop containing nucleoside triphosphate hydrolases"/>
    <property type="match status" value="1"/>
</dbReference>
<sequence length="782" mass="90181">MGNGRLYHSTTGALSENDKTETVTKRLKELAQGLQAPLQSSNTASNEESALKDIAQECLSTARKLIQELEKLKVPNGSKHRRWKSIRQALKSAWSKEKLENVKTRLAELKEDLRTHVLVCMRGQVDILSLRQDQRFGLLENQMQKTIEDLLENHSAFRQEILTHLDGLVPKQSQHQRSREEEEKLRFRVNNRILKSLQFKAMQSRYEAISEAHQRIFEWIFHEQSGNAWESYTQWLDRGEGVYWIQGKSASGKSTLMRFISEDHRSMQCLRTWSGESQLEVVKFYFWSGDVVEQRSQIGLFRSLLHEILSKHKILIQSTFPAEWESVWDQIYHQITSKDGHEGVYLQPLSLFKLRKAFAGVINQARSQFRICFFLDGLDKYDGDHAELALFFNDLSLKKSHLKICLSSRPWPVFDDIFEHAPGLRLQDLTYSDIKLYVVDHLGKNKRMLQLQEEEPVNASEIIEEIVQKACGVFLWAKLVVKSLMDGLANRDGVSRLREILEALPTDLETLYGQMLNSIDTLYRRDASKMFQMSTMTTEIKYKDESTKEVLKRYKHYERLETSLKASCKGLLEVPSTAQAAAVKKAATISFPPITYMHRTVKDYLHRPEVFRKLLAHTAGTEPEPQIALLMTTIVELKERRSEDPSNWHLAMHAIEILERLGLGNNNVRIALAEELDRVMSHHYLHGLNCADAKSLRLPDHTPLHWSKSRKLQNRRMKHEAQGNGLDFLHFAVENNLACYVDAKVTLNSSDMDHGTVSGRIHPEKPFARNTAKPWCKSESVL</sequence>
<protein>
    <recommendedName>
        <fullName evidence="6">NACHT domain-containing protein</fullName>
    </recommendedName>
</protein>
<reference evidence="4 5" key="1">
    <citation type="submission" date="2016-03" db="EMBL/GenBank/DDBJ databases">
        <authorList>
            <person name="Ploux O."/>
        </authorList>
    </citation>
    <scope>NUCLEOTIDE SEQUENCE [LARGE SCALE GENOMIC DNA]</scope>
    <source>
        <strain evidence="4 5">UAMH 11012</strain>
    </source>
</reference>
<evidence type="ECO:0000259" key="2">
    <source>
        <dbReference type="Pfam" id="PF24883"/>
    </source>
</evidence>
<evidence type="ECO:0000313" key="4">
    <source>
        <dbReference type="EMBL" id="CZR50501.1"/>
    </source>
</evidence>
<dbReference type="PANTHER" id="PTHR10039:SF5">
    <property type="entry name" value="NACHT DOMAIN-CONTAINING PROTEIN"/>
    <property type="match status" value="1"/>
</dbReference>
<dbReference type="STRING" id="576137.A0A1L7WCL0"/>
<name>A0A1L7WCL0_9HELO</name>
<feature type="domain" description="DUF7791" evidence="3">
    <location>
        <begin position="555"/>
        <end position="641"/>
    </location>
</feature>
<dbReference type="InterPro" id="IPR056693">
    <property type="entry name" value="DUF7791"/>
</dbReference>
<dbReference type="PANTHER" id="PTHR10039">
    <property type="entry name" value="AMELOGENIN"/>
    <property type="match status" value="1"/>
</dbReference>
<dbReference type="OrthoDB" id="443402at2759"/>
<dbReference type="InterPro" id="IPR056884">
    <property type="entry name" value="NPHP3-like_N"/>
</dbReference>
<dbReference type="Pfam" id="PF24883">
    <property type="entry name" value="NPHP3_N"/>
    <property type="match status" value="1"/>
</dbReference>
<feature type="domain" description="Nephrocystin 3-like N-terminal" evidence="2">
    <location>
        <begin position="230"/>
        <end position="409"/>
    </location>
</feature>
<evidence type="ECO:0008006" key="6">
    <source>
        <dbReference type="Google" id="ProtNLM"/>
    </source>
</evidence>
<dbReference type="AlphaFoldDB" id="A0A1L7WCL0"/>
<dbReference type="Pfam" id="PF25053">
    <property type="entry name" value="DUF7791"/>
    <property type="match status" value="1"/>
</dbReference>
<dbReference type="InterPro" id="IPR027417">
    <property type="entry name" value="P-loop_NTPase"/>
</dbReference>
<evidence type="ECO:0000256" key="1">
    <source>
        <dbReference type="ARBA" id="ARBA00022737"/>
    </source>
</evidence>
<keyword evidence="5" id="KW-1185">Reference proteome</keyword>
<accession>A0A1L7WCL0</accession>
<evidence type="ECO:0000259" key="3">
    <source>
        <dbReference type="Pfam" id="PF25053"/>
    </source>
</evidence>
<dbReference type="Proteomes" id="UP000184330">
    <property type="component" value="Unassembled WGS sequence"/>
</dbReference>
<gene>
    <name evidence="4" type="ORF">PAC_00374</name>
</gene>
<evidence type="ECO:0000313" key="5">
    <source>
        <dbReference type="Proteomes" id="UP000184330"/>
    </source>
</evidence>
<keyword evidence="1" id="KW-0677">Repeat</keyword>
<dbReference type="EMBL" id="FJOG01000001">
    <property type="protein sequence ID" value="CZR50501.1"/>
    <property type="molecule type" value="Genomic_DNA"/>
</dbReference>
<proteinExistence type="predicted"/>
<organism evidence="4 5">
    <name type="scientific">Phialocephala subalpina</name>
    <dbReference type="NCBI Taxonomy" id="576137"/>
    <lineage>
        <taxon>Eukaryota</taxon>
        <taxon>Fungi</taxon>
        <taxon>Dikarya</taxon>
        <taxon>Ascomycota</taxon>
        <taxon>Pezizomycotina</taxon>
        <taxon>Leotiomycetes</taxon>
        <taxon>Helotiales</taxon>
        <taxon>Mollisiaceae</taxon>
        <taxon>Phialocephala</taxon>
        <taxon>Phialocephala fortinii species complex</taxon>
    </lineage>
</organism>